<dbReference type="AlphaFoldDB" id="A0A9W8GSX7"/>
<reference evidence="5" key="1">
    <citation type="submission" date="2022-07" db="EMBL/GenBank/DDBJ databases">
        <title>Phylogenomic reconstructions and comparative analyses of Kickxellomycotina fungi.</title>
        <authorList>
            <person name="Reynolds N.K."/>
            <person name="Stajich J.E."/>
            <person name="Barry K."/>
            <person name="Grigoriev I.V."/>
            <person name="Crous P."/>
            <person name="Smith M.E."/>
        </authorList>
    </citation>
    <scope>NUCLEOTIDE SEQUENCE</scope>
    <source>
        <strain evidence="5">CBS 109367</strain>
    </source>
</reference>
<organism evidence="5 6">
    <name type="scientific">Coemansia spiralis</name>
    <dbReference type="NCBI Taxonomy" id="417178"/>
    <lineage>
        <taxon>Eukaryota</taxon>
        <taxon>Fungi</taxon>
        <taxon>Fungi incertae sedis</taxon>
        <taxon>Zoopagomycota</taxon>
        <taxon>Kickxellomycotina</taxon>
        <taxon>Kickxellomycetes</taxon>
        <taxon>Kickxellales</taxon>
        <taxon>Kickxellaceae</taxon>
        <taxon>Coemansia</taxon>
    </lineage>
</organism>
<dbReference type="EMBL" id="JANBTX010000001">
    <property type="protein sequence ID" value="KAJ2691372.1"/>
    <property type="molecule type" value="Genomic_DNA"/>
</dbReference>
<dbReference type="PANTHER" id="PTHR28620">
    <property type="entry name" value="CENTROMERE PROTEIN V"/>
    <property type="match status" value="1"/>
</dbReference>
<dbReference type="PROSITE" id="PS51891">
    <property type="entry name" value="CENP_V_GFA"/>
    <property type="match status" value="1"/>
</dbReference>
<keyword evidence="2" id="KW-0479">Metal-binding</keyword>
<dbReference type="SUPFAM" id="SSF51316">
    <property type="entry name" value="Mss4-like"/>
    <property type="match status" value="1"/>
</dbReference>
<evidence type="ECO:0000256" key="2">
    <source>
        <dbReference type="ARBA" id="ARBA00022723"/>
    </source>
</evidence>
<feature type="domain" description="CENP-V/GFA" evidence="4">
    <location>
        <begin position="8"/>
        <end position="120"/>
    </location>
</feature>
<evidence type="ECO:0000313" key="5">
    <source>
        <dbReference type="EMBL" id="KAJ2691372.1"/>
    </source>
</evidence>
<name>A0A9W8GSX7_9FUNG</name>
<evidence type="ECO:0000256" key="3">
    <source>
        <dbReference type="ARBA" id="ARBA00022833"/>
    </source>
</evidence>
<accession>A0A9W8GSX7</accession>
<dbReference type="OrthoDB" id="2993351at2759"/>
<dbReference type="InterPro" id="IPR052355">
    <property type="entry name" value="CENP-V-like"/>
</dbReference>
<dbReference type="PANTHER" id="PTHR28620:SF1">
    <property type="entry name" value="CENP-V_GFA DOMAIN-CONTAINING PROTEIN"/>
    <property type="match status" value="1"/>
</dbReference>
<comment type="similarity">
    <text evidence="1">Belongs to the Gfa family.</text>
</comment>
<proteinExistence type="inferred from homology"/>
<dbReference type="InterPro" id="IPR011057">
    <property type="entry name" value="Mss4-like_sf"/>
</dbReference>
<gene>
    <name evidence="5" type="ORF">IWW39_000057</name>
</gene>
<dbReference type="GO" id="GO:0016846">
    <property type="term" value="F:carbon-sulfur lyase activity"/>
    <property type="evidence" value="ECO:0007669"/>
    <property type="project" value="InterPro"/>
</dbReference>
<evidence type="ECO:0000313" key="6">
    <source>
        <dbReference type="Proteomes" id="UP001151516"/>
    </source>
</evidence>
<protein>
    <recommendedName>
        <fullName evidence="4">CENP-V/GFA domain-containing protein</fullName>
    </recommendedName>
</protein>
<keyword evidence="6" id="KW-1185">Reference proteome</keyword>
<keyword evidence="3" id="KW-0862">Zinc</keyword>
<dbReference type="Proteomes" id="UP001151516">
    <property type="component" value="Unassembled WGS sequence"/>
</dbReference>
<evidence type="ECO:0000256" key="1">
    <source>
        <dbReference type="ARBA" id="ARBA00005495"/>
    </source>
</evidence>
<comment type="caution">
    <text evidence="5">The sequence shown here is derived from an EMBL/GenBank/DDBJ whole genome shotgun (WGS) entry which is preliminary data.</text>
</comment>
<sequence length="132" mass="15105">MSAELTTHQGHCHCRAVTWEVRAPAKLRVDECDCSMCDMHGFQHIIVPKSRFTLLTGQDNITTYTFNTHVAQHYFCKTCGIESFYVPRSNPDGYSINFRCLERDNVTEFEILPFDGKNWEANAAKLAHMSKA</sequence>
<evidence type="ECO:0000259" key="4">
    <source>
        <dbReference type="PROSITE" id="PS51891"/>
    </source>
</evidence>
<dbReference type="InterPro" id="IPR006913">
    <property type="entry name" value="CENP-V/GFA"/>
</dbReference>
<dbReference type="GO" id="GO:0046872">
    <property type="term" value="F:metal ion binding"/>
    <property type="evidence" value="ECO:0007669"/>
    <property type="project" value="UniProtKB-KW"/>
</dbReference>
<dbReference type="Gene3D" id="2.170.150.70">
    <property type="match status" value="1"/>
</dbReference>
<dbReference type="Pfam" id="PF04828">
    <property type="entry name" value="GFA"/>
    <property type="match status" value="1"/>
</dbReference>